<evidence type="ECO:0000259" key="10">
    <source>
        <dbReference type="Pfam" id="PF07602"/>
    </source>
</evidence>
<dbReference type="InterPro" id="IPR059226">
    <property type="entry name" value="Choice_anch_Q_dom"/>
</dbReference>
<dbReference type="InterPro" id="IPR006626">
    <property type="entry name" value="PbH1"/>
</dbReference>
<name>A0ABV9ZR69_9PSEU</name>
<feature type="region of interest" description="Disordered" evidence="9">
    <location>
        <begin position="17"/>
        <end position="51"/>
    </location>
</feature>
<evidence type="ECO:0000256" key="7">
    <source>
        <dbReference type="ARBA" id="ARBA00023239"/>
    </source>
</evidence>
<dbReference type="InterPro" id="IPR052052">
    <property type="entry name" value="Polysaccharide_Lyase_9"/>
</dbReference>
<evidence type="ECO:0000256" key="4">
    <source>
        <dbReference type="ARBA" id="ARBA00022723"/>
    </source>
</evidence>
<organism evidence="12 13">
    <name type="scientific">Actinomycetospora rhizophila</name>
    <dbReference type="NCBI Taxonomy" id="1416876"/>
    <lineage>
        <taxon>Bacteria</taxon>
        <taxon>Bacillati</taxon>
        <taxon>Actinomycetota</taxon>
        <taxon>Actinomycetes</taxon>
        <taxon>Pseudonocardiales</taxon>
        <taxon>Pseudonocardiaceae</taxon>
        <taxon>Actinomycetospora</taxon>
    </lineage>
</organism>
<dbReference type="Gene3D" id="2.160.20.10">
    <property type="entry name" value="Single-stranded right-handed beta-helix, Pectin lyase-like"/>
    <property type="match status" value="1"/>
</dbReference>
<dbReference type="SMART" id="SM00710">
    <property type="entry name" value="PbH1"/>
    <property type="match status" value="5"/>
</dbReference>
<dbReference type="InterPro" id="IPR011050">
    <property type="entry name" value="Pectin_lyase_fold/virulence"/>
</dbReference>
<keyword evidence="7" id="KW-0456">Lyase</keyword>
<dbReference type="NCBIfam" id="NF041518">
    <property type="entry name" value="choice_anch_Q"/>
    <property type="match status" value="1"/>
</dbReference>
<sequence length="362" mass="37336">MSAVAMLLIVGCAPAAGEPADRGKPLSPTVPTSTLHVSPDGDDENAGTGTQPFRTIDRAAAAARQGVQIVIAPGTYPTPVHTQVSGTSTDRIAFVAGPGGPVVLTGSNTEEPVWRNTGDYVDIVGFEMSGDALVGLQNEGSYVRIVGNRVHDVPRGSCINSGAGDYSAHDIDVLGNTVWGCGRSRLEHGIYMSNPNGLVANNIAYGNSGFGIHCWHNCNALTITNNLVFANGQGGMVIGQGDAPNNGDVPADNFLVANNIVVANARLGIVESGATGPRNRYVNNLVWGNGEEGIGLQLGEQVGTIIADPAFVDFRHDGSGDYRLADGSPALDAGVSEGAPETDVGGVSRPQGRAVDLGPFER</sequence>
<evidence type="ECO:0000256" key="5">
    <source>
        <dbReference type="ARBA" id="ARBA00022729"/>
    </source>
</evidence>
<keyword evidence="4" id="KW-0479">Metal-binding</keyword>
<dbReference type="Pfam" id="PF13229">
    <property type="entry name" value="Beta_helix"/>
    <property type="match status" value="1"/>
</dbReference>
<comment type="cofactor">
    <cofactor evidence="1">
        <name>Ca(2+)</name>
        <dbReference type="ChEBI" id="CHEBI:29108"/>
    </cofactor>
</comment>
<protein>
    <submittedName>
        <fullName evidence="12">Right-handed parallel beta-helix repeat-containing protein</fullName>
    </submittedName>
</protein>
<keyword evidence="13" id="KW-1185">Reference proteome</keyword>
<keyword evidence="6" id="KW-0106">Calcium</keyword>
<dbReference type="RefSeq" id="WP_378024080.1">
    <property type="nucleotide sequence ID" value="NZ_JBHSKG010000019.1"/>
</dbReference>
<dbReference type="Proteomes" id="UP001596175">
    <property type="component" value="Unassembled WGS sequence"/>
</dbReference>
<proteinExistence type="inferred from homology"/>
<reference evidence="13" key="1">
    <citation type="journal article" date="2019" name="Int. J. Syst. Evol. Microbiol.">
        <title>The Global Catalogue of Microorganisms (GCM) 10K type strain sequencing project: providing services to taxonomists for standard genome sequencing and annotation.</title>
        <authorList>
            <consortium name="The Broad Institute Genomics Platform"/>
            <consortium name="The Broad Institute Genome Sequencing Center for Infectious Disease"/>
            <person name="Wu L."/>
            <person name="Ma J."/>
        </authorList>
    </citation>
    <scope>NUCLEOTIDE SEQUENCE [LARGE SCALE GENOMIC DNA]</scope>
    <source>
        <strain evidence="13">XZYJ18</strain>
    </source>
</reference>
<comment type="similarity">
    <text evidence="8">Belongs to the polysaccharide lyase 9 family.</text>
</comment>
<evidence type="ECO:0000256" key="8">
    <source>
        <dbReference type="ARBA" id="ARBA00038263"/>
    </source>
</evidence>
<gene>
    <name evidence="12" type="ORF">ACFPK1_27170</name>
</gene>
<evidence type="ECO:0000256" key="1">
    <source>
        <dbReference type="ARBA" id="ARBA00001913"/>
    </source>
</evidence>
<comment type="subcellular location">
    <subcellularLocation>
        <location evidence="2">Secreted</location>
    </subcellularLocation>
</comment>
<dbReference type="InterPro" id="IPR012334">
    <property type="entry name" value="Pectin_lyas_fold"/>
</dbReference>
<keyword evidence="3" id="KW-0964">Secreted</keyword>
<dbReference type="SUPFAM" id="SSF51126">
    <property type="entry name" value="Pectin lyase-like"/>
    <property type="match status" value="1"/>
</dbReference>
<evidence type="ECO:0000256" key="2">
    <source>
        <dbReference type="ARBA" id="ARBA00004613"/>
    </source>
</evidence>
<feature type="region of interest" description="Disordered" evidence="9">
    <location>
        <begin position="326"/>
        <end position="362"/>
    </location>
</feature>
<keyword evidence="5" id="KW-0732">Signal</keyword>
<dbReference type="Pfam" id="PF07602">
    <property type="entry name" value="DUF1565"/>
    <property type="match status" value="1"/>
</dbReference>
<evidence type="ECO:0000313" key="13">
    <source>
        <dbReference type="Proteomes" id="UP001596175"/>
    </source>
</evidence>
<evidence type="ECO:0000313" key="12">
    <source>
        <dbReference type="EMBL" id="MFC5141944.1"/>
    </source>
</evidence>
<dbReference type="InterPro" id="IPR011459">
    <property type="entry name" value="DUF1565"/>
</dbReference>
<dbReference type="InterPro" id="IPR039448">
    <property type="entry name" value="Beta_helix"/>
</dbReference>
<accession>A0ABV9ZR69</accession>
<dbReference type="PANTHER" id="PTHR40088">
    <property type="entry name" value="PECTATE LYASE (EUROFUNG)"/>
    <property type="match status" value="1"/>
</dbReference>
<feature type="domain" description="Right handed beta helix" evidence="11">
    <location>
        <begin position="137"/>
        <end position="242"/>
    </location>
</feature>
<comment type="caution">
    <text evidence="12">The sequence shown here is derived from an EMBL/GenBank/DDBJ whole genome shotgun (WGS) entry which is preliminary data.</text>
</comment>
<dbReference type="EMBL" id="JBHSKG010000019">
    <property type="protein sequence ID" value="MFC5141944.1"/>
    <property type="molecule type" value="Genomic_DNA"/>
</dbReference>
<evidence type="ECO:0000256" key="3">
    <source>
        <dbReference type="ARBA" id="ARBA00022525"/>
    </source>
</evidence>
<evidence type="ECO:0000259" key="11">
    <source>
        <dbReference type="Pfam" id="PF13229"/>
    </source>
</evidence>
<evidence type="ECO:0000256" key="6">
    <source>
        <dbReference type="ARBA" id="ARBA00022837"/>
    </source>
</evidence>
<evidence type="ECO:0000256" key="9">
    <source>
        <dbReference type="SAM" id="MobiDB-lite"/>
    </source>
</evidence>
<dbReference type="PANTHER" id="PTHR40088:SF1">
    <property type="entry name" value="PECTATE LYASE PEL9"/>
    <property type="match status" value="1"/>
</dbReference>
<feature type="domain" description="DUF1565" evidence="10">
    <location>
        <begin position="41"/>
        <end position="78"/>
    </location>
</feature>